<evidence type="ECO:0000259" key="7">
    <source>
        <dbReference type="SMART" id="SM00037"/>
    </source>
</evidence>
<keyword evidence="10" id="KW-1185">Reference proteome</keyword>
<evidence type="ECO:0000256" key="1">
    <source>
        <dbReference type="ARBA" id="ARBA00004651"/>
    </source>
</evidence>
<evidence type="ECO:0000256" key="5">
    <source>
        <dbReference type="ARBA" id="ARBA00023136"/>
    </source>
</evidence>
<dbReference type="PANTHER" id="PTHR11984">
    <property type="entry name" value="CONNEXIN"/>
    <property type="match status" value="1"/>
</dbReference>
<feature type="transmembrane region" description="Helical" evidence="6">
    <location>
        <begin position="141"/>
        <end position="162"/>
    </location>
</feature>
<feature type="transmembrane region" description="Helical" evidence="6">
    <location>
        <begin position="78"/>
        <end position="100"/>
    </location>
</feature>
<feature type="domain" description="Connexin N-terminal" evidence="7">
    <location>
        <begin position="43"/>
        <end position="76"/>
    </location>
</feature>
<proteinExistence type="predicted"/>
<dbReference type="InterPro" id="IPR000500">
    <property type="entry name" value="Connexin"/>
</dbReference>
<dbReference type="Gene3D" id="1.20.1440.80">
    <property type="entry name" value="Gap junction channel protein cysteine-rich domain"/>
    <property type="match status" value="1"/>
</dbReference>
<evidence type="ECO:0000313" key="9">
    <source>
        <dbReference type="EMBL" id="KAL2081919.1"/>
    </source>
</evidence>
<dbReference type="SMART" id="SM00037">
    <property type="entry name" value="CNX"/>
    <property type="match status" value="1"/>
</dbReference>
<keyword evidence="5 6" id="KW-0472">Membrane</keyword>
<dbReference type="PRINTS" id="PR00206">
    <property type="entry name" value="CONNEXIN"/>
</dbReference>
<feature type="transmembrane region" description="Helical" evidence="6">
    <location>
        <begin position="191"/>
        <end position="216"/>
    </location>
</feature>
<sequence>MGCYAYVSRLLDEVEGHSTVIGRVWMNSLFVFRVLVLGAAASLVWWDEHDLFICNTQQPGCANSCYDAAFPISLVRFWVIQVLCVSAPTLVHVLYAVYAVHQEDKQERTKSPPVEVEMVESPSKTDNTVQVNRRTPLLQHYLIRMCFKIILELAFVICQYVFVGFVMNSEIKCPCSSSVDCFVPRSTEKTIFSIFMAALACVSLLLNVAEVTYSLCTRKGRKDKSSPPRSSSVPDS</sequence>
<dbReference type="Proteomes" id="UP001591681">
    <property type="component" value="Unassembled WGS sequence"/>
</dbReference>
<comment type="subcellular location">
    <subcellularLocation>
        <location evidence="1">Cell membrane</location>
        <topology evidence="1">Multi-pass membrane protein</topology>
    </subcellularLocation>
</comment>
<accession>A0ABD1J413</accession>
<keyword evidence="3 6" id="KW-0812">Transmembrane</keyword>
<evidence type="ECO:0000256" key="2">
    <source>
        <dbReference type="ARBA" id="ARBA00022475"/>
    </source>
</evidence>
<gene>
    <name evidence="9" type="ORF">ACEWY4_021737</name>
</gene>
<evidence type="ECO:0000259" key="8">
    <source>
        <dbReference type="SMART" id="SM01089"/>
    </source>
</evidence>
<feature type="domain" description="Connexin cysteine-rich" evidence="8">
    <location>
        <begin position="151"/>
        <end position="214"/>
    </location>
</feature>
<evidence type="ECO:0000256" key="3">
    <source>
        <dbReference type="ARBA" id="ARBA00022692"/>
    </source>
</evidence>
<dbReference type="GO" id="GO:0005886">
    <property type="term" value="C:plasma membrane"/>
    <property type="evidence" value="ECO:0007669"/>
    <property type="project" value="UniProtKB-SubCell"/>
</dbReference>
<keyword evidence="4 6" id="KW-1133">Transmembrane helix</keyword>
<keyword evidence="2" id="KW-1003">Cell membrane</keyword>
<dbReference type="SMART" id="SM01089">
    <property type="entry name" value="Connexin_CCC"/>
    <property type="match status" value="1"/>
</dbReference>
<protein>
    <recommendedName>
        <fullName evidence="11">Gap junction protein</fullName>
    </recommendedName>
</protein>
<evidence type="ECO:0000313" key="10">
    <source>
        <dbReference type="Proteomes" id="UP001591681"/>
    </source>
</evidence>
<name>A0ABD1J413_9TELE</name>
<dbReference type="InterPro" id="IPR019570">
    <property type="entry name" value="Connexin_CCC"/>
</dbReference>
<reference evidence="9 10" key="1">
    <citation type="submission" date="2024-09" db="EMBL/GenBank/DDBJ databases">
        <title>A chromosome-level genome assembly of Gray's grenadier anchovy, Coilia grayii.</title>
        <authorList>
            <person name="Fu Z."/>
        </authorList>
    </citation>
    <scope>NUCLEOTIDE SEQUENCE [LARGE SCALE GENOMIC DNA]</scope>
    <source>
        <strain evidence="9">G4</strain>
        <tissue evidence="9">Muscle</tissue>
    </source>
</reference>
<evidence type="ECO:0000256" key="6">
    <source>
        <dbReference type="SAM" id="Phobius"/>
    </source>
</evidence>
<evidence type="ECO:0008006" key="11">
    <source>
        <dbReference type="Google" id="ProtNLM"/>
    </source>
</evidence>
<dbReference type="InterPro" id="IPR038359">
    <property type="entry name" value="Connexin_N_sf"/>
</dbReference>
<feature type="transmembrane region" description="Helical" evidence="6">
    <location>
        <begin position="24"/>
        <end position="46"/>
    </location>
</feature>
<organism evidence="9 10">
    <name type="scientific">Coilia grayii</name>
    <name type="common">Gray's grenadier anchovy</name>
    <dbReference type="NCBI Taxonomy" id="363190"/>
    <lineage>
        <taxon>Eukaryota</taxon>
        <taxon>Metazoa</taxon>
        <taxon>Chordata</taxon>
        <taxon>Craniata</taxon>
        <taxon>Vertebrata</taxon>
        <taxon>Euteleostomi</taxon>
        <taxon>Actinopterygii</taxon>
        <taxon>Neopterygii</taxon>
        <taxon>Teleostei</taxon>
        <taxon>Clupei</taxon>
        <taxon>Clupeiformes</taxon>
        <taxon>Clupeoidei</taxon>
        <taxon>Engraulidae</taxon>
        <taxon>Coilinae</taxon>
        <taxon>Coilia</taxon>
    </lineage>
</organism>
<dbReference type="AlphaFoldDB" id="A0ABD1J413"/>
<evidence type="ECO:0000256" key="4">
    <source>
        <dbReference type="ARBA" id="ARBA00022989"/>
    </source>
</evidence>
<dbReference type="Pfam" id="PF00029">
    <property type="entry name" value="Connexin"/>
    <property type="match status" value="1"/>
</dbReference>
<dbReference type="InterPro" id="IPR013092">
    <property type="entry name" value="Connexin_N"/>
</dbReference>
<comment type="caution">
    <text evidence="9">The sequence shown here is derived from an EMBL/GenBank/DDBJ whole genome shotgun (WGS) entry which is preliminary data.</text>
</comment>
<dbReference type="EMBL" id="JBHFQA010000019">
    <property type="protein sequence ID" value="KAL2081919.1"/>
    <property type="molecule type" value="Genomic_DNA"/>
</dbReference>
<dbReference type="PANTHER" id="PTHR11984:SF109">
    <property type="entry name" value="CONNEXIN 28.1-RELATED"/>
    <property type="match status" value="1"/>
</dbReference>